<gene>
    <name evidence="4" type="ORF">CY34DRAFT_807807</name>
</gene>
<keyword evidence="2" id="KW-0576">Peroxisome</keyword>
<dbReference type="PANTHER" id="PTHR43684:SF1">
    <property type="entry name" value="ENOYL-COA DELTA ISOMERASE 2"/>
    <property type="match status" value="1"/>
</dbReference>
<dbReference type="OrthoDB" id="448450at2759"/>
<dbReference type="GO" id="GO:0004165">
    <property type="term" value="F:delta(3)-delta(2)-enoyl-CoA isomerase activity"/>
    <property type="evidence" value="ECO:0007669"/>
    <property type="project" value="UniProtKB-ARBA"/>
</dbReference>
<name>A0A0D0APC3_9AGAM</name>
<evidence type="ECO:0008006" key="6">
    <source>
        <dbReference type="Google" id="ProtNLM"/>
    </source>
</evidence>
<reference evidence="5" key="2">
    <citation type="submission" date="2015-01" db="EMBL/GenBank/DDBJ databases">
        <title>Evolutionary Origins and Diversification of the Mycorrhizal Mutualists.</title>
        <authorList>
            <consortium name="DOE Joint Genome Institute"/>
            <consortium name="Mycorrhizal Genomics Consortium"/>
            <person name="Kohler A."/>
            <person name="Kuo A."/>
            <person name="Nagy L.G."/>
            <person name="Floudas D."/>
            <person name="Copeland A."/>
            <person name="Barry K.W."/>
            <person name="Cichocki N."/>
            <person name="Veneault-Fourrey C."/>
            <person name="LaButti K."/>
            <person name="Lindquist E.A."/>
            <person name="Lipzen A."/>
            <person name="Lundell T."/>
            <person name="Morin E."/>
            <person name="Murat C."/>
            <person name="Riley R."/>
            <person name="Ohm R."/>
            <person name="Sun H."/>
            <person name="Tunlid A."/>
            <person name="Henrissat B."/>
            <person name="Grigoriev I.V."/>
            <person name="Hibbett D.S."/>
            <person name="Martin F."/>
        </authorList>
    </citation>
    <scope>NUCLEOTIDE SEQUENCE [LARGE SCALE GENOMIC DNA]</scope>
    <source>
        <strain evidence="5">UH-Slu-Lm8-n1</strain>
    </source>
</reference>
<dbReference type="Proteomes" id="UP000054485">
    <property type="component" value="Unassembled WGS sequence"/>
</dbReference>
<dbReference type="InterPro" id="IPR029045">
    <property type="entry name" value="ClpP/crotonase-like_dom_sf"/>
</dbReference>
<dbReference type="AlphaFoldDB" id="A0A0D0APC3"/>
<dbReference type="HOGENOM" id="CLU_009834_6_1_1"/>
<dbReference type="InterPro" id="IPR001753">
    <property type="entry name" value="Enoyl-CoA_hydra/iso"/>
</dbReference>
<accession>A0A0D0APC3</accession>
<proteinExistence type="predicted"/>
<dbReference type="GO" id="GO:0006635">
    <property type="term" value="P:fatty acid beta-oxidation"/>
    <property type="evidence" value="ECO:0007669"/>
    <property type="project" value="TreeGrafter"/>
</dbReference>
<dbReference type="SUPFAM" id="SSF52096">
    <property type="entry name" value="ClpP/crotonase"/>
    <property type="match status" value="1"/>
</dbReference>
<dbReference type="GO" id="GO:0005782">
    <property type="term" value="C:peroxisomal matrix"/>
    <property type="evidence" value="ECO:0007669"/>
    <property type="project" value="TreeGrafter"/>
</dbReference>
<keyword evidence="5" id="KW-1185">Reference proteome</keyword>
<evidence type="ECO:0000256" key="1">
    <source>
        <dbReference type="ARBA" id="ARBA00004275"/>
    </source>
</evidence>
<evidence type="ECO:0000256" key="3">
    <source>
        <dbReference type="ARBA" id="ARBA00023235"/>
    </source>
</evidence>
<evidence type="ECO:0000256" key="2">
    <source>
        <dbReference type="ARBA" id="ARBA00023140"/>
    </source>
</evidence>
<evidence type="ECO:0000313" key="5">
    <source>
        <dbReference type="Proteomes" id="UP000054485"/>
    </source>
</evidence>
<dbReference type="Gene3D" id="3.90.226.10">
    <property type="entry name" value="2-enoyl-CoA Hydratase, Chain A, domain 1"/>
    <property type="match status" value="1"/>
</dbReference>
<evidence type="ECO:0000313" key="4">
    <source>
        <dbReference type="EMBL" id="KIK39849.1"/>
    </source>
</evidence>
<dbReference type="Pfam" id="PF00378">
    <property type="entry name" value="ECH_1"/>
    <property type="match status" value="1"/>
</dbReference>
<organism evidence="4 5">
    <name type="scientific">Suillus luteus UH-Slu-Lm8-n1</name>
    <dbReference type="NCBI Taxonomy" id="930992"/>
    <lineage>
        <taxon>Eukaryota</taxon>
        <taxon>Fungi</taxon>
        <taxon>Dikarya</taxon>
        <taxon>Basidiomycota</taxon>
        <taxon>Agaricomycotina</taxon>
        <taxon>Agaricomycetes</taxon>
        <taxon>Agaricomycetidae</taxon>
        <taxon>Boletales</taxon>
        <taxon>Suillineae</taxon>
        <taxon>Suillaceae</taxon>
        <taxon>Suillus</taxon>
    </lineage>
</organism>
<comment type="subcellular location">
    <subcellularLocation>
        <location evidence="1">Peroxisome</location>
    </subcellularLocation>
</comment>
<dbReference type="InParanoid" id="A0A0D0APC3"/>
<sequence>MPASKISVNISQGIATITLNEPHRLNALATEDYDEFANSLRAIDQREDVVATVWQANGKWFCAGTDVKKNSGASNTPTHLSLRNCLVHGVVAANTDCTHAIYSHSKILVAALNGPVMGIAAAFLGNFDFIYAVPGAWLNVGFPFLGIAVEGGASVSFVNRMGIAKANEVLILNKKISASEMLECGFINKIFPSNSTEEFHSAVHQHLKKELDGLVPASVFAIKALIKAGLNDKNNFHAVNLRESYAQAERFSSGVPAERFGKIAKKEIRHKL</sequence>
<dbReference type="CDD" id="cd06558">
    <property type="entry name" value="crotonase-like"/>
    <property type="match status" value="1"/>
</dbReference>
<reference evidence="4 5" key="1">
    <citation type="submission" date="2014-04" db="EMBL/GenBank/DDBJ databases">
        <authorList>
            <consortium name="DOE Joint Genome Institute"/>
            <person name="Kuo A."/>
            <person name="Ruytinx J."/>
            <person name="Rineau F."/>
            <person name="Colpaert J."/>
            <person name="Kohler A."/>
            <person name="Nagy L.G."/>
            <person name="Floudas D."/>
            <person name="Copeland A."/>
            <person name="Barry K.W."/>
            <person name="Cichocki N."/>
            <person name="Veneault-Fourrey C."/>
            <person name="LaButti K."/>
            <person name="Lindquist E.A."/>
            <person name="Lipzen A."/>
            <person name="Lundell T."/>
            <person name="Morin E."/>
            <person name="Murat C."/>
            <person name="Sun H."/>
            <person name="Tunlid A."/>
            <person name="Henrissat B."/>
            <person name="Grigoriev I.V."/>
            <person name="Hibbett D.S."/>
            <person name="Martin F."/>
            <person name="Nordberg H.P."/>
            <person name="Cantor M.N."/>
            <person name="Hua S.X."/>
        </authorList>
    </citation>
    <scope>NUCLEOTIDE SEQUENCE [LARGE SCALE GENOMIC DNA]</scope>
    <source>
        <strain evidence="4 5">UH-Slu-Lm8-n1</strain>
    </source>
</reference>
<dbReference type="EMBL" id="KN835326">
    <property type="protein sequence ID" value="KIK39849.1"/>
    <property type="molecule type" value="Genomic_DNA"/>
</dbReference>
<dbReference type="PANTHER" id="PTHR43684">
    <property type="match status" value="1"/>
</dbReference>
<protein>
    <recommendedName>
        <fullName evidence="6">ClpP/crotonase</fullName>
    </recommendedName>
</protein>
<dbReference type="STRING" id="930992.A0A0D0APC3"/>
<dbReference type="InterPro" id="IPR051053">
    <property type="entry name" value="ECH/Chromodomain_protein"/>
</dbReference>
<keyword evidence="3" id="KW-0413">Isomerase</keyword>